<name>E0XUS1_9DELT</name>
<accession>E0XUS1</accession>
<evidence type="ECO:0000313" key="1">
    <source>
        <dbReference type="EMBL" id="ADI18162.1"/>
    </source>
</evidence>
<sequence>MNELLGALEKLENVHFVFTVPNADTDGRNLFKMIEKFFIKQSKLEGLYFTRTTPVSFLS</sequence>
<reference evidence="1" key="1">
    <citation type="journal article" date="2011" name="Environ. Microbiol.">
        <title>Time-series analyses of Monterey Bay coastal microbial picoplankton using a 'genome proxy' microarray.</title>
        <authorList>
            <person name="Rich V.I."/>
            <person name="Pham V.D."/>
            <person name="Eppley J."/>
            <person name="Shi Y."/>
            <person name="DeLong E.F."/>
        </authorList>
    </citation>
    <scope>NUCLEOTIDE SEQUENCE</scope>
</reference>
<dbReference type="AlphaFoldDB" id="E0XUS1"/>
<protein>
    <submittedName>
        <fullName evidence="1">Uncharacterized protein</fullName>
    </submittedName>
</protein>
<dbReference type="EMBL" id="GU474883">
    <property type="protein sequence ID" value="ADI18162.1"/>
    <property type="molecule type" value="Genomic_DNA"/>
</dbReference>
<proteinExistence type="predicted"/>
<organism evidence="1">
    <name type="scientific">uncultured delta proteobacterium HF0200_39N20</name>
    <dbReference type="NCBI Taxonomy" id="710833"/>
    <lineage>
        <taxon>Bacteria</taxon>
        <taxon>Deltaproteobacteria</taxon>
        <taxon>environmental samples</taxon>
    </lineage>
</organism>